<organism evidence="1 2">
    <name type="scientific">Paramecium sonneborni</name>
    <dbReference type="NCBI Taxonomy" id="65129"/>
    <lineage>
        <taxon>Eukaryota</taxon>
        <taxon>Sar</taxon>
        <taxon>Alveolata</taxon>
        <taxon>Ciliophora</taxon>
        <taxon>Intramacronucleata</taxon>
        <taxon>Oligohymenophorea</taxon>
        <taxon>Peniculida</taxon>
        <taxon>Parameciidae</taxon>
        <taxon>Paramecium</taxon>
    </lineage>
</organism>
<evidence type="ECO:0000313" key="2">
    <source>
        <dbReference type="Proteomes" id="UP000692954"/>
    </source>
</evidence>
<sequence>MVNKLLKLIDQEECYKIIMTDMSIVIKQINLYLGKREKLETECAEKDLLLQRGGKQPYNI</sequence>
<protein>
    <submittedName>
        <fullName evidence="1">Uncharacterized protein</fullName>
    </submittedName>
</protein>
<proteinExistence type="predicted"/>
<dbReference type="EMBL" id="CAJJDN010000138">
    <property type="protein sequence ID" value="CAD8122342.1"/>
    <property type="molecule type" value="Genomic_DNA"/>
</dbReference>
<dbReference type="Proteomes" id="UP000692954">
    <property type="component" value="Unassembled WGS sequence"/>
</dbReference>
<accession>A0A8S1R5J7</accession>
<gene>
    <name evidence="1" type="ORF">PSON_ATCC_30995.1.T1380012</name>
</gene>
<name>A0A8S1R5J7_9CILI</name>
<comment type="caution">
    <text evidence="1">The sequence shown here is derived from an EMBL/GenBank/DDBJ whole genome shotgun (WGS) entry which is preliminary data.</text>
</comment>
<evidence type="ECO:0000313" key="1">
    <source>
        <dbReference type="EMBL" id="CAD8122342.1"/>
    </source>
</evidence>
<reference evidence="1" key="1">
    <citation type="submission" date="2021-01" db="EMBL/GenBank/DDBJ databases">
        <authorList>
            <consortium name="Genoscope - CEA"/>
            <person name="William W."/>
        </authorList>
    </citation>
    <scope>NUCLEOTIDE SEQUENCE</scope>
</reference>
<keyword evidence="2" id="KW-1185">Reference proteome</keyword>
<dbReference type="AlphaFoldDB" id="A0A8S1R5J7"/>